<evidence type="ECO:0000313" key="3">
    <source>
        <dbReference type="EMBL" id="MFD3265331.1"/>
    </source>
</evidence>
<evidence type="ECO:0000256" key="2">
    <source>
        <dbReference type="SAM" id="Phobius"/>
    </source>
</evidence>
<keyword evidence="2" id="KW-1133">Transmembrane helix</keyword>
<keyword evidence="4" id="KW-1185">Reference proteome</keyword>
<feature type="transmembrane region" description="Helical" evidence="2">
    <location>
        <begin position="20"/>
        <end position="43"/>
    </location>
</feature>
<dbReference type="InterPro" id="IPR036259">
    <property type="entry name" value="MFS_trans_sf"/>
</dbReference>
<feature type="transmembrane region" description="Helical" evidence="2">
    <location>
        <begin position="357"/>
        <end position="378"/>
    </location>
</feature>
<feature type="transmembrane region" description="Helical" evidence="2">
    <location>
        <begin position="155"/>
        <end position="175"/>
    </location>
</feature>
<feature type="transmembrane region" description="Helical" evidence="2">
    <location>
        <begin position="195"/>
        <end position="218"/>
    </location>
</feature>
<keyword evidence="2" id="KW-0812">Transmembrane</keyword>
<feature type="transmembrane region" description="Helical" evidence="2">
    <location>
        <begin position="439"/>
        <end position="460"/>
    </location>
</feature>
<dbReference type="Pfam" id="PF13347">
    <property type="entry name" value="MFS_2"/>
    <property type="match status" value="1"/>
</dbReference>
<accession>A0ABW6CTA2</accession>
<dbReference type="SUPFAM" id="SSF103473">
    <property type="entry name" value="MFS general substrate transporter"/>
    <property type="match status" value="1"/>
</dbReference>
<organism evidence="3 4">
    <name type="scientific">Phenylobacterium ferrooxidans</name>
    <dbReference type="NCBI Taxonomy" id="2982689"/>
    <lineage>
        <taxon>Bacteria</taxon>
        <taxon>Pseudomonadati</taxon>
        <taxon>Pseudomonadota</taxon>
        <taxon>Alphaproteobacteria</taxon>
        <taxon>Caulobacterales</taxon>
        <taxon>Caulobacteraceae</taxon>
        <taxon>Phenylobacterium</taxon>
    </lineage>
</organism>
<sequence length="494" mass="53210">MSATFAVGARPPVGLSTKLLYGLGSVANAIKARGLSTFLLIFYNQVVGLPPQMVSTAIFIALIFDAFCDPLVGQISDNFRSPWGRRHPFMYAAALPVSVAFFLIWNPPSGWSQGELFAYMLVCLLVIRLFDTFFELPSSALAPELSEDYNGRTTLIALRGMFGVFGGLGMTLLVYQVFMKENPDGTGGITERAGYFGYSLFASIVIFCVILISTTGTFRQIPYLRQPPVRKIGAGQMAREIASTLNNRSFLVATAAGMFIAIAFGLKNALDIYFALYFFLLTQTQLSILTAVGVIASLMGVALAPRAGAWLGKKHAAILMFIGALTTSVMPLTLSLMHLAPAPGSENMFRFLTVEMFFSTTMATITGVLLSSMIADVVEDSEVKTGRRSEGLLFSADNLFKKIVSGMGVLISGSLLAYVNFPTNAKRGEVDPAILRELAMIYLPTAVLMFAVAILCLFAFKIDKAAHESNLEKLKDAAVLAAQSGAEGRIAPGS</sequence>
<comment type="caution">
    <text evidence="3">The sequence shown here is derived from an EMBL/GenBank/DDBJ whole genome shotgun (WGS) entry which is preliminary data.</text>
</comment>
<proteinExistence type="inferred from homology"/>
<name>A0ABW6CTA2_9CAUL</name>
<comment type="similarity">
    <text evidence="1">Belongs to the sodium:galactoside symporter (TC 2.A.2) family.</text>
</comment>
<gene>
    <name evidence="3" type="ORF">OCL97_15340</name>
</gene>
<dbReference type="Proteomes" id="UP001598130">
    <property type="component" value="Unassembled WGS sequence"/>
</dbReference>
<dbReference type="InterPro" id="IPR039672">
    <property type="entry name" value="MFS_2"/>
</dbReference>
<dbReference type="EMBL" id="JAOTJD010000031">
    <property type="protein sequence ID" value="MFD3265331.1"/>
    <property type="molecule type" value="Genomic_DNA"/>
</dbReference>
<feature type="transmembrane region" description="Helical" evidence="2">
    <location>
        <begin position="249"/>
        <end position="266"/>
    </location>
</feature>
<reference evidence="3 4" key="1">
    <citation type="submission" date="2022-09" db="EMBL/GenBank/DDBJ databases">
        <title>New species of Phenylobacterium.</title>
        <authorList>
            <person name="Mieszkin S."/>
        </authorList>
    </citation>
    <scope>NUCLEOTIDE SEQUENCE [LARGE SCALE GENOMIC DNA]</scope>
    <source>
        <strain evidence="3 4">HK31-G</strain>
    </source>
</reference>
<dbReference type="PANTHER" id="PTHR11328">
    <property type="entry name" value="MAJOR FACILITATOR SUPERFAMILY DOMAIN-CONTAINING PROTEIN"/>
    <property type="match status" value="1"/>
</dbReference>
<feature type="transmembrane region" description="Helical" evidence="2">
    <location>
        <begin position="316"/>
        <end position="337"/>
    </location>
</feature>
<dbReference type="PANTHER" id="PTHR11328:SF24">
    <property type="entry name" value="MAJOR FACILITATOR SUPERFAMILY (MFS) PROFILE DOMAIN-CONTAINING PROTEIN"/>
    <property type="match status" value="1"/>
</dbReference>
<evidence type="ECO:0000313" key="4">
    <source>
        <dbReference type="Proteomes" id="UP001598130"/>
    </source>
</evidence>
<feature type="transmembrane region" description="Helical" evidence="2">
    <location>
        <begin position="272"/>
        <end position="304"/>
    </location>
</feature>
<dbReference type="RefSeq" id="WP_304782757.1">
    <property type="nucleotide sequence ID" value="NZ_JAOTJD010000031.1"/>
</dbReference>
<feature type="transmembrane region" description="Helical" evidence="2">
    <location>
        <begin position="49"/>
        <end position="68"/>
    </location>
</feature>
<protein>
    <submittedName>
        <fullName evidence="3">MFS transporter</fullName>
    </submittedName>
</protein>
<keyword evidence="2" id="KW-0472">Membrane</keyword>
<dbReference type="Gene3D" id="1.20.1250.20">
    <property type="entry name" value="MFS general substrate transporter like domains"/>
    <property type="match status" value="2"/>
</dbReference>
<feature type="transmembrane region" description="Helical" evidence="2">
    <location>
        <begin position="399"/>
        <end position="419"/>
    </location>
</feature>
<evidence type="ECO:0000256" key="1">
    <source>
        <dbReference type="ARBA" id="ARBA00009617"/>
    </source>
</evidence>
<feature type="transmembrane region" description="Helical" evidence="2">
    <location>
        <begin position="117"/>
        <end position="134"/>
    </location>
</feature>
<feature type="transmembrane region" description="Helical" evidence="2">
    <location>
        <begin position="89"/>
        <end position="105"/>
    </location>
</feature>